<sequence>MSECHNKCPEQTVFDPPTTVYKDYFHPQVVNVVHPVEIIRRHHCVPVPKHQFCYSVKDVFCGRPELRGQKRGR</sequence>
<gene>
    <name evidence="1" type="ORF">EI981_08810</name>
</gene>
<dbReference type="AlphaFoldDB" id="A0A3S9UW38"/>
<evidence type="ECO:0000313" key="1">
    <source>
        <dbReference type="EMBL" id="AZS14542.1"/>
    </source>
</evidence>
<dbReference type="Proteomes" id="UP000270678">
    <property type="component" value="Chromosome"/>
</dbReference>
<protein>
    <recommendedName>
        <fullName evidence="3">Spore coat protein D</fullName>
    </recommendedName>
</protein>
<name>A0A3S9UW38_9BACL</name>
<organism evidence="1 2">
    <name type="scientific">Paenibacillus lutimineralis</name>
    <dbReference type="NCBI Taxonomy" id="2707005"/>
    <lineage>
        <taxon>Bacteria</taxon>
        <taxon>Bacillati</taxon>
        <taxon>Bacillota</taxon>
        <taxon>Bacilli</taxon>
        <taxon>Bacillales</taxon>
        <taxon>Paenibacillaceae</taxon>
        <taxon>Paenibacillus</taxon>
    </lineage>
</organism>
<dbReference type="EMBL" id="CP034346">
    <property type="protein sequence ID" value="AZS14542.1"/>
    <property type="molecule type" value="Genomic_DNA"/>
</dbReference>
<dbReference type="KEGG" id="plut:EI981_08810"/>
<accession>A0A3S9UW38</accession>
<keyword evidence="2" id="KW-1185">Reference proteome</keyword>
<evidence type="ECO:0008006" key="3">
    <source>
        <dbReference type="Google" id="ProtNLM"/>
    </source>
</evidence>
<evidence type="ECO:0000313" key="2">
    <source>
        <dbReference type="Proteomes" id="UP000270678"/>
    </source>
</evidence>
<proteinExistence type="predicted"/>
<reference evidence="2" key="1">
    <citation type="submission" date="2018-12" db="EMBL/GenBank/DDBJ databases">
        <title>Complete genome sequence of Paenibacillus sp. MBLB1234.</title>
        <authorList>
            <person name="Nam Y.-D."/>
            <person name="Kang J."/>
            <person name="Chung W.-H."/>
            <person name="Park Y.S."/>
        </authorList>
    </citation>
    <scope>NUCLEOTIDE SEQUENCE [LARGE SCALE GENOMIC DNA]</scope>
    <source>
        <strain evidence="2">MBLB1234</strain>
    </source>
</reference>
<dbReference type="OrthoDB" id="2679273at2"/>